<protein>
    <submittedName>
        <fullName evidence="1">Uncharacterized protein</fullName>
    </submittedName>
</protein>
<dbReference type="Proteomes" id="UP001265746">
    <property type="component" value="Unassembled WGS sequence"/>
</dbReference>
<dbReference type="AlphaFoldDB" id="A0AAD9SM56"/>
<organism evidence="1 2">
    <name type="scientific">Phomopsis amygdali</name>
    <name type="common">Fusicoccum amygdali</name>
    <dbReference type="NCBI Taxonomy" id="1214568"/>
    <lineage>
        <taxon>Eukaryota</taxon>
        <taxon>Fungi</taxon>
        <taxon>Dikarya</taxon>
        <taxon>Ascomycota</taxon>
        <taxon>Pezizomycotina</taxon>
        <taxon>Sordariomycetes</taxon>
        <taxon>Sordariomycetidae</taxon>
        <taxon>Diaporthales</taxon>
        <taxon>Diaporthaceae</taxon>
        <taxon>Diaporthe</taxon>
    </lineage>
</organism>
<evidence type="ECO:0000313" key="1">
    <source>
        <dbReference type="EMBL" id="KAK2610874.1"/>
    </source>
</evidence>
<keyword evidence="2" id="KW-1185">Reference proteome</keyword>
<gene>
    <name evidence="1" type="ORF">N8I77_004267</name>
</gene>
<sequence length="282" mass="31673">MDNHGSDQVNGPIRLWQDGDIVFLKYSQHFLDKDYKELIASGYVHRQATGHPVIILQAGSGRAIVTPVTAYSSGPEINFLPPWRMAAHQEKHLHDFHAFIGTELPPNSPHEHLKLSDPGSKMNKPRASWVYAKNFWTVPYRALLPWNKVPGRLQVSGESLARLRADIKLKYSVELQNAFARLTTYHMKTGPLQAPRVSQAPYADKHPRAQIPRATAHRTQQGTLPKACSAAHRSSAIRSQQVYRGGKATQYPTYEPFGCRHASTKSVSFPPAMRPWRQSVTA</sequence>
<name>A0AAD9SM56_PHOAM</name>
<evidence type="ECO:0000313" key="2">
    <source>
        <dbReference type="Proteomes" id="UP001265746"/>
    </source>
</evidence>
<dbReference type="EMBL" id="JAUJFL010000002">
    <property type="protein sequence ID" value="KAK2610874.1"/>
    <property type="molecule type" value="Genomic_DNA"/>
</dbReference>
<comment type="caution">
    <text evidence="1">The sequence shown here is derived from an EMBL/GenBank/DDBJ whole genome shotgun (WGS) entry which is preliminary data.</text>
</comment>
<accession>A0AAD9SM56</accession>
<reference evidence="1" key="1">
    <citation type="submission" date="2023-06" db="EMBL/GenBank/DDBJ databases">
        <authorList>
            <person name="Noh H."/>
        </authorList>
    </citation>
    <scope>NUCLEOTIDE SEQUENCE</scope>
    <source>
        <strain evidence="1">DUCC20226</strain>
    </source>
</reference>
<proteinExistence type="predicted"/>